<reference evidence="3" key="1">
    <citation type="submission" date="2021-06" db="EMBL/GenBank/DDBJ databases">
        <title>Elioraea tepida, sp. nov., a moderately thermophilic aerobic anoxygenic phototrophic bacterium isolated from an alkaline siliceous hot spring mat community in Yellowstone National Park, WY, USA.</title>
        <authorList>
            <person name="Saini M.K."/>
            <person name="Yoshida S."/>
            <person name="Sebastian A."/>
            <person name="Hirose S."/>
            <person name="Hara E."/>
            <person name="Tamaki H."/>
            <person name="Soulier N.T."/>
            <person name="Albert I."/>
            <person name="Hanada S."/>
            <person name="Bryant D.A."/>
            <person name="Tank M."/>
        </authorList>
    </citation>
    <scope>NUCLEOTIDE SEQUENCE</scope>
    <source>
        <strain evidence="3">MS-P2</strain>
    </source>
</reference>
<evidence type="ECO:0000259" key="2">
    <source>
        <dbReference type="Pfam" id="PF19278"/>
    </source>
</evidence>
<dbReference type="RefSeq" id="WP_218286478.1">
    <property type="nucleotide sequence ID" value="NZ_CP076448.1"/>
</dbReference>
<keyword evidence="4" id="KW-1185">Reference proteome</keyword>
<dbReference type="PANTHER" id="PTHR11365">
    <property type="entry name" value="5-OXOPROLINASE RELATED"/>
    <property type="match status" value="1"/>
</dbReference>
<dbReference type="PANTHER" id="PTHR11365:SF23">
    <property type="entry name" value="HYPOTHETICAL 5-OXOPROLINASE (EUROFUNG)-RELATED"/>
    <property type="match status" value="1"/>
</dbReference>
<evidence type="ECO:0000313" key="4">
    <source>
        <dbReference type="Proteomes" id="UP000694001"/>
    </source>
</evidence>
<name>A0A975U3Q7_9PROT</name>
<dbReference type="InterPro" id="IPR002821">
    <property type="entry name" value="Hydantoinase_A"/>
</dbReference>
<feature type="domain" description="Acetophenone carboxylase-like C-terminal" evidence="2">
    <location>
        <begin position="369"/>
        <end position="508"/>
    </location>
</feature>
<dbReference type="Pfam" id="PF19278">
    <property type="entry name" value="Hydant_A_C"/>
    <property type="match status" value="1"/>
</dbReference>
<accession>A0A975U3Q7</accession>
<evidence type="ECO:0000259" key="1">
    <source>
        <dbReference type="Pfam" id="PF01968"/>
    </source>
</evidence>
<dbReference type="Proteomes" id="UP000694001">
    <property type="component" value="Chromosome"/>
</dbReference>
<dbReference type="Pfam" id="PF01968">
    <property type="entry name" value="Hydantoinase_A"/>
    <property type="match status" value="1"/>
</dbReference>
<protein>
    <submittedName>
        <fullName evidence="3">Hydantoinase/oxoprolinase family protein</fullName>
    </submittedName>
</protein>
<dbReference type="GO" id="GO:0005829">
    <property type="term" value="C:cytosol"/>
    <property type="evidence" value="ECO:0007669"/>
    <property type="project" value="TreeGrafter"/>
</dbReference>
<gene>
    <name evidence="3" type="ORF">KO353_04105</name>
</gene>
<proteinExistence type="predicted"/>
<dbReference type="InterPro" id="IPR049517">
    <property type="entry name" value="ACX-like_C"/>
</dbReference>
<sequence>MHELALGALIEELMPGVPYTLSHQLMPILREYRRASATAIDASLTPLIQGHLRGLAEDLAAAGFAGDLLVSTSAGGCQHLEELIARPIHTLKSGPAMAPVAGRWVSAAERTGGNVIVCDTGGTTFDVGLVRDGGLVHTRDSWLGPRWLGDIIGTSTVDVRSIGAGGGSIAWRDAGGLLRVGPHSAGSTPGPACYGRGGTEPTVTDAAMVLGYIDPAFFNGGRLPLDAEVSRRVIGRLAAEFGQGLDETAAAILTIANELMIKAIGEITVNEGLNPRESVIVAGGGAAGFNIMLIARELGCDTVILPRLASALSACGMQVSDIVYEATRSRFTDTTAFDIAGVNTVLGEIEAELEAFRRGLRGAEGAPARTELLVEARYRAQVWELDRRLPARRIDGAADVAALAEAFHRTHERVYAVRDEGSPVEFVNWKGRIAITAFEPPPPPSLEATRHKQEPAERRSCYVAETGRVDTAIFRGGMLQPGAEIAGPAIIEEPTTTIVIPPGFAARLSAAGNYILDCAA</sequence>
<dbReference type="InterPro" id="IPR045079">
    <property type="entry name" value="Oxoprolinase-like"/>
</dbReference>
<organism evidence="3 4">
    <name type="scientific">Elioraea tepida</name>
    <dbReference type="NCBI Taxonomy" id="2843330"/>
    <lineage>
        <taxon>Bacteria</taxon>
        <taxon>Pseudomonadati</taxon>
        <taxon>Pseudomonadota</taxon>
        <taxon>Alphaproteobacteria</taxon>
        <taxon>Acetobacterales</taxon>
        <taxon>Elioraeaceae</taxon>
        <taxon>Elioraea</taxon>
    </lineage>
</organism>
<dbReference type="AlphaFoldDB" id="A0A975U3Q7"/>
<dbReference type="GO" id="GO:0017168">
    <property type="term" value="F:5-oxoprolinase (ATP-hydrolyzing) activity"/>
    <property type="evidence" value="ECO:0007669"/>
    <property type="project" value="TreeGrafter"/>
</dbReference>
<dbReference type="KEGG" id="elio:KO353_04105"/>
<dbReference type="GO" id="GO:0006749">
    <property type="term" value="P:glutathione metabolic process"/>
    <property type="evidence" value="ECO:0007669"/>
    <property type="project" value="TreeGrafter"/>
</dbReference>
<dbReference type="EMBL" id="CP076448">
    <property type="protein sequence ID" value="QXM25422.1"/>
    <property type="molecule type" value="Genomic_DNA"/>
</dbReference>
<feature type="domain" description="Hydantoinase A/oxoprolinase" evidence="1">
    <location>
        <begin position="34"/>
        <end position="325"/>
    </location>
</feature>
<evidence type="ECO:0000313" key="3">
    <source>
        <dbReference type="EMBL" id="QXM25422.1"/>
    </source>
</evidence>